<dbReference type="SUPFAM" id="SSF53850">
    <property type="entry name" value="Periplasmic binding protein-like II"/>
    <property type="match status" value="1"/>
</dbReference>
<comment type="caution">
    <text evidence="2">The sequence shown here is derived from an EMBL/GenBank/DDBJ whole genome shotgun (WGS) entry which is preliminary data.</text>
</comment>
<evidence type="ECO:0000313" key="3">
    <source>
        <dbReference type="Proteomes" id="UP000542210"/>
    </source>
</evidence>
<accession>A0A7W7DAI1</accession>
<dbReference type="InterPro" id="IPR030678">
    <property type="entry name" value="Peptide/Ni-bd"/>
</dbReference>
<dbReference type="GO" id="GO:0042597">
    <property type="term" value="C:periplasmic space"/>
    <property type="evidence" value="ECO:0007669"/>
    <property type="project" value="UniProtKB-ARBA"/>
</dbReference>
<reference evidence="2 3" key="1">
    <citation type="submission" date="2020-08" db="EMBL/GenBank/DDBJ databases">
        <title>Sequencing the genomes of 1000 actinobacteria strains.</title>
        <authorList>
            <person name="Klenk H.-P."/>
        </authorList>
    </citation>
    <scope>NUCLEOTIDE SEQUENCE [LARGE SCALE GENOMIC DNA]</scope>
    <source>
        <strain evidence="2 3">DSM 45784</strain>
    </source>
</reference>
<dbReference type="AlphaFoldDB" id="A0A7W7DAI1"/>
<dbReference type="Proteomes" id="UP000542210">
    <property type="component" value="Unassembled WGS sequence"/>
</dbReference>
<evidence type="ECO:0000313" key="2">
    <source>
        <dbReference type="EMBL" id="MBB4701793.1"/>
    </source>
</evidence>
<sequence length="522" mass="55756">MPLARGVGPAAALLLTLAVLTPQRVASDAAGRAAGAPREIREITVAACPPGAMEPAELTESCGGETAAALFTGLVDYDPATAATREAVASSITTTDDRLFTVRLRKGWLFHDGTEVKAAGFVRAWSHAAGASANGSYYFRNIAGFGRPPRGGVLSGLKVLDDHTFTIRLTRPSGGFVALLGRTAFAPLPDSFFADPARYHKAPIGNGPYRFVARTGGDVTLQRFDDYGGPVLPRPDRVVFRAFPDWDKAFQALRRGEIDYTPSLPHARWDHVVNTPFPGVHVLNFPMGRPEAGNAAFRRALSMAIPRQRIVREFGAERVPADGFVPPPATGARPGTCGAACAYDPAGAREALAEARAAGFTPPRTFTIYYNSDALQRKWAALAATAATKAFGGRPTVVAKPAPPFDEMVRRADAGGLAGAFRWAWLLDAPHASDVLATYRSGAPDNHTGYADRRFDALLDAADRTPSPGAAAKLYHRAEKLLVRDMPAIPLFFYRNAAGYSPRLSGVRTTPFGGLDLFSVRV</sequence>
<feature type="domain" description="Solute-binding protein family 5" evidence="1">
    <location>
        <begin position="87"/>
        <end position="445"/>
    </location>
</feature>
<dbReference type="Gene3D" id="3.40.190.10">
    <property type="entry name" value="Periplasmic binding protein-like II"/>
    <property type="match status" value="1"/>
</dbReference>
<evidence type="ECO:0000259" key="1">
    <source>
        <dbReference type="Pfam" id="PF00496"/>
    </source>
</evidence>
<dbReference type="InterPro" id="IPR039424">
    <property type="entry name" value="SBP_5"/>
</dbReference>
<organism evidence="2 3">
    <name type="scientific">Sphaerisporangium siamense</name>
    <dbReference type="NCBI Taxonomy" id="795645"/>
    <lineage>
        <taxon>Bacteria</taxon>
        <taxon>Bacillati</taxon>
        <taxon>Actinomycetota</taxon>
        <taxon>Actinomycetes</taxon>
        <taxon>Streptosporangiales</taxon>
        <taxon>Streptosporangiaceae</taxon>
        <taxon>Sphaerisporangium</taxon>
    </lineage>
</organism>
<keyword evidence="3" id="KW-1185">Reference proteome</keyword>
<dbReference type="Gene3D" id="3.90.76.10">
    <property type="entry name" value="Dipeptide-binding Protein, Domain 1"/>
    <property type="match status" value="1"/>
</dbReference>
<dbReference type="PIRSF" id="PIRSF002741">
    <property type="entry name" value="MppA"/>
    <property type="match status" value="1"/>
</dbReference>
<name>A0A7W7DAI1_9ACTN</name>
<dbReference type="InterPro" id="IPR000914">
    <property type="entry name" value="SBP_5_dom"/>
</dbReference>
<dbReference type="GO" id="GO:1904680">
    <property type="term" value="F:peptide transmembrane transporter activity"/>
    <property type="evidence" value="ECO:0007669"/>
    <property type="project" value="TreeGrafter"/>
</dbReference>
<dbReference type="GO" id="GO:0015833">
    <property type="term" value="P:peptide transport"/>
    <property type="evidence" value="ECO:0007669"/>
    <property type="project" value="TreeGrafter"/>
</dbReference>
<dbReference type="PANTHER" id="PTHR30290:SF83">
    <property type="entry name" value="ABC TRANSPORTER SUBSTRATE-BINDING PROTEIN"/>
    <property type="match status" value="1"/>
</dbReference>
<dbReference type="Gene3D" id="3.10.105.10">
    <property type="entry name" value="Dipeptide-binding Protein, Domain 3"/>
    <property type="match status" value="1"/>
</dbReference>
<dbReference type="RefSeq" id="WP_184881099.1">
    <property type="nucleotide sequence ID" value="NZ_BOOV01000007.1"/>
</dbReference>
<proteinExistence type="predicted"/>
<dbReference type="GO" id="GO:0043190">
    <property type="term" value="C:ATP-binding cassette (ABC) transporter complex"/>
    <property type="evidence" value="ECO:0007669"/>
    <property type="project" value="InterPro"/>
</dbReference>
<dbReference type="Pfam" id="PF00496">
    <property type="entry name" value="SBP_bac_5"/>
    <property type="match status" value="1"/>
</dbReference>
<gene>
    <name evidence="2" type="ORF">BJ982_003337</name>
</gene>
<dbReference type="CDD" id="cd00995">
    <property type="entry name" value="PBP2_NikA_DppA_OppA_like"/>
    <property type="match status" value="1"/>
</dbReference>
<protein>
    <submittedName>
        <fullName evidence="2">Oligopeptide transport system substrate-binding protein</fullName>
    </submittedName>
</protein>
<dbReference type="EMBL" id="JACHND010000001">
    <property type="protein sequence ID" value="MBB4701793.1"/>
    <property type="molecule type" value="Genomic_DNA"/>
</dbReference>
<dbReference type="PANTHER" id="PTHR30290">
    <property type="entry name" value="PERIPLASMIC BINDING COMPONENT OF ABC TRANSPORTER"/>
    <property type="match status" value="1"/>
</dbReference>